<dbReference type="STRING" id="1569628.A0A316UUG5"/>
<dbReference type="AlphaFoldDB" id="A0A316UUG5"/>
<keyword evidence="5" id="KW-1185">Reference proteome</keyword>
<evidence type="ECO:0000256" key="1">
    <source>
        <dbReference type="ARBA" id="ARBA00022741"/>
    </source>
</evidence>
<dbReference type="Proteomes" id="UP000245884">
    <property type="component" value="Unassembled WGS sequence"/>
</dbReference>
<dbReference type="GeneID" id="37025801"/>
<sequence>MALVIVSGLPSSGRSTRCKEIIADWQRRLDEAPSSSTRPPFSRIVHLEDSTAHLARSVYSSQYTEKPARASYLSLVSRSLVKDAIVVADGGAGLNIKGFRYQLWCAAREVGMACISVFVTASGEQCVRWNEKRRRIGSDCYDAATLAEMLQRFEEPNAMTRWDSPLFIIPSEPRASSSSDEASLDEWEDPPYDALWEALASKKSFSKAPPVVTHNRATSTNYLSVLESSSQALVAAMQQGLQHGVMGDSLPLAITLPNGALASSGGSSLSITLALPASRRPPTPAHLQRLRRQFVKMHSAGFASGNVLGKVATDE</sequence>
<dbReference type="PANTHER" id="PTHR12435">
    <property type="match status" value="1"/>
</dbReference>
<dbReference type="InterPro" id="IPR027417">
    <property type="entry name" value="P-loop_NTPase"/>
</dbReference>
<keyword evidence="2" id="KW-0067">ATP-binding</keyword>
<proteinExistence type="inferred from homology"/>
<dbReference type="Gene3D" id="3.40.50.300">
    <property type="entry name" value="P-loop containing nucleotide triphosphate hydrolases"/>
    <property type="match status" value="1"/>
</dbReference>
<dbReference type="GO" id="GO:0005524">
    <property type="term" value="F:ATP binding"/>
    <property type="evidence" value="ECO:0007669"/>
    <property type="project" value="UniProtKB-KW"/>
</dbReference>
<evidence type="ECO:0000256" key="2">
    <source>
        <dbReference type="ARBA" id="ARBA00022840"/>
    </source>
</evidence>
<dbReference type="SUPFAM" id="SSF52540">
    <property type="entry name" value="P-loop containing nucleoside triphosphate hydrolases"/>
    <property type="match status" value="1"/>
</dbReference>
<keyword evidence="1" id="KW-0547">Nucleotide-binding</keyword>
<comment type="similarity">
    <text evidence="3">Belongs to the KTI12 family.</text>
</comment>
<name>A0A316UUG5_9BASI</name>
<evidence type="ECO:0000313" key="5">
    <source>
        <dbReference type="Proteomes" id="UP000245884"/>
    </source>
</evidence>
<evidence type="ECO:0000256" key="3">
    <source>
        <dbReference type="ARBA" id="ARBA00025768"/>
    </source>
</evidence>
<reference evidence="4 5" key="1">
    <citation type="journal article" date="2018" name="Mol. Biol. Evol.">
        <title>Broad Genomic Sampling Reveals a Smut Pathogenic Ancestry of the Fungal Clade Ustilaginomycotina.</title>
        <authorList>
            <person name="Kijpornyongpan T."/>
            <person name="Mondo S.J."/>
            <person name="Barry K."/>
            <person name="Sandor L."/>
            <person name="Lee J."/>
            <person name="Lipzen A."/>
            <person name="Pangilinan J."/>
            <person name="LaButti K."/>
            <person name="Hainaut M."/>
            <person name="Henrissat B."/>
            <person name="Grigoriev I.V."/>
            <person name="Spatafora J.W."/>
            <person name="Aime M.C."/>
        </authorList>
    </citation>
    <scope>NUCLEOTIDE SEQUENCE [LARGE SCALE GENOMIC DNA]</scope>
    <source>
        <strain evidence="4 5">MCA 5214</strain>
    </source>
</reference>
<gene>
    <name evidence="4" type="ORF">BDZ90DRAFT_207228</name>
</gene>
<dbReference type="RefSeq" id="XP_025363256.1">
    <property type="nucleotide sequence ID" value="XM_025503978.1"/>
</dbReference>
<accession>A0A316UUG5</accession>
<dbReference type="Pfam" id="PF08433">
    <property type="entry name" value="KTI12"/>
    <property type="match status" value="1"/>
</dbReference>
<feature type="non-terminal residue" evidence="4">
    <location>
        <position position="315"/>
    </location>
</feature>
<protein>
    <submittedName>
        <fullName evidence="4">Chromatin associated protein KTI12</fullName>
    </submittedName>
</protein>
<dbReference type="EMBL" id="KZ819665">
    <property type="protein sequence ID" value="PWN28644.1"/>
    <property type="molecule type" value="Genomic_DNA"/>
</dbReference>
<dbReference type="OrthoDB" id="9972657at2759"/>
<organism evidence="4 5">
    <name type="scientific">Jaminaea rosea</name>
    <dbReference type="NCBI Taxonomy" id="1569628"/>
    <lineage>
        <taxon>Eukaryota</taxon>
        <taxon>Fungi</taxon>
        <taxon>Dikarya</taxon>
        <taxon>Basidiomycota</taxon>
        <taxon>Ustilaginomycotina</taxon>
        <taxon>Exobasidiomycetes</taxon>
        <taxon>Microstromatales</taxon>
        <taxon>Microstromatales incertae sedis</taxon>
        <taxon>Jaminaea</taxon>
    </lineage>
</organism>
<evidence type="ECO:0000313" key="4">
    <source>
        <dbReference type="EMBL" id="PWN28644.1"/>
    </source>
</evidence>
<dbReference type="InterPro" id="IPR013641">
    <property type="entry name" value="KTI12/PSTK"/>
</dbReference>